<name>A0A1V4AWH3_9BACT</name>
<dbReference type="STRING" id="1004156.AYP45_03270"/>
<evidence type="ECO:0000313" key="2">
    <source>
        <dbReference type="EMBL" id="OOP57473.1"/>
    </source>
</evidence>
<dbReference type="Proteomes" id="UP000189681">
    <property type="component" value="Unassembled WGS sequence"/>
</dbReference>
<dbReference type="PANTHER" id="PTHR33823">
    <property type="entry name" value="RNA POLYMERASE-BINDING TRANSCRIPTION FACTOR DKSA-RELATED"/>
    <property type="match status" value="1"/>
</dbReference>
<sequence>MHKKELKQMENLLKSRKNILLKEFEERVKKYLNAGTEKLSDIAEIASCSSNEVLEIAIAEEDARELKQIEEALSRMKSGQYGVCEQCGEAIKKSTIESNSLCYTVCKL</sequence>
<evidence type="ECO:0000313" key="3">
    <source>
        <dbReference type="Proteomes" id="UP000189681"/>
    </source>
</evidence>
<reference evidence="2 3" key="1">
    <citation type="journal article" date="2017" name="Water Res.">
        <title>Discovery and metagenomic analysis of an anammox bacterial enrichment related to Candidatus "Brocadia caroliniensis" in a full-scale glycerol-fed nitritation-denitritation separate centrate treatment process.</title>
        <authorList>
            <person name="Park H."/>
            <person name="Brotto A.C."/>
            <person name="van Loosdrecht M.C."/>
            <person name="Chandran K."/>
        </authorList>
    </citation>
    <scope>NUCLEOTIDE SEQUENCE [LARGE SCALE GENOMIC DNA]</scope>
    <source>
        <strain evidence="2">26THWARD</strain>
    </source>
</reference>
<comment type="caution">
    <text evidence="1">Lacks conserved residue(s) required for the propagation of feature annotation.</text>
</comment>
<comment type="caution">
    <text evidence="2">The sequence shown here is derived from an EMBL/GenBank/DDBJ whole genome shotgun (WGS) entry which is preliminary data.</text>
</comment>
<dbReference type="AlphaFoldDB" id="A0A1V4AWH3"/>
<dbReference type="EMBL" id="AYTS01000029">
    <property type="protein sequence ID" value="OOP57473.1"/>
    <property type="molecule type" value="Genomic_DNA"/>
</dbReference>
<protein>
    <submittedName>
        <fullName evidence="2">Uncharacterized protein</fullName>
    </submittedName>
</protein>
<dbReference type="InterPro" id="IPR037187">
    <property type="entry name" value="DnaK_N"/>
</dbReference>
<gene>
    <name evidence="2" type="ORF">AYP45_03270</name>
</gene>
<accession>A0A1V4AWH3</accession>
<organism evidence="2 3">
    <name type="scientific">Candidatus Brocadia carolinensis</name>
    <dbReference type="NCBI Taxonomy" id="1004156"/>
    <lineage>
        <taxon>Bacteria</taxon>
        <taxon>Pseudomonadati</taxon>
        <taxon>Planctomycetota</taxon>
        <taxon>Candidatus Brocadiia</taxon>
        <taxon>Candidatus Brocadiales</taxon>
        <taxon>Candidatus Brocadiaceae</taxon>
        <taxon>Candidatus Brocadia</taxon>
    </lineage>
</organism>
<dbReference type="SUPFAM" id="SSF109635">
    <property type="entry name" value="DnaK suppressor protein DksA, alpha-hairpin domain"/>
    <property type="match status" value="1"/>
</dbReference>
<dbReference type="PROSITE" id="PS51128">
    <property type="entry name" value="ZF_DKSA_2"/>
    <property type="match status" value="1"/>
</dbReference>
<dbReference type="PANTHER" id="PTHR33823:SF4">
    <property type="entry name" value="GENERAL STRESS PROTEIN 16O"/>
    <property type="match status" value="1"/>
</dbReference>
<evidence type="ECO:0000256" key="1">
    <source>
        <dbReference type="PROSITE-ProRule" id="PRU00510"/>
    </source>
</evidence>
<proteinExistence type="predicted"/>
<dbReference type="Gene3D" id="1.20.120.910">
    <property type="entry name" value="DksA, coiled-coil domain"/>
    <property type="match status" value="1"/>
</dbReference>